<evidence type="ECO:0000313" key="2">
    <source>
        <dbReference type="EMBL" id="GBE84396.1"/>
    </source>
</evidence>
<comment type="caution">
    <text evidence="2">The sequence shown here is derived from an EMBL/GenBank/DDBJ whole genome shotgun (WGS) entry which is preliminary data.</text>
</comment>
<proteinExistence type="predicted"/>
<dbReference type="InParanoid" id="A0A401GQ98"/>
<gene>
    <name evidence="2" type="ORF">SCP_0603750</name>
</gene>
<dbReference type="EMBL" id="BFAD01000006">
    <property type="protein sequence ID" value="GBE84396.1"/>
    <property type="molecule type" value="Genomic_DNA"/>
</dbReference>
<feature type="compositionally biased region" description="Acidic residues" evidence="1">
    <location>
        <begin position="436"/>
        <end position="453"/>
    </location>
</feature>
<evidence type="ECO:0000313" key="3">
    <source>
        <dbReference type="Proteomes" id="UP000287166"/>
    </source>
</evidence>
<feature type="region of interest" description="Disordered" evidence="1">
    <location>
        <begin position="436"/>
        <end position="457"/>
    </location>
</feature>
<protein>
    <submittedName>
        <fullName evidence="2">Uncharacterized protein</fullName>
    </submittedName>
</protein>
<dbReference type="Proteomes" id="UP000287166">
    <property type="component" value="Unassembled WGS sequence"/>
</dbReference>
<dbReference type="GeneID" id="38781313"/>
<reference evidence="2 3" key="1">
    <citation type="journal article" date="2018" name="Sci. Rep.">
        <title>Genome sequence of the cauliflower mushroom Sparassis crispa (Hanabiratake) and its association with beneficial usage.</title>
        <authorList>
            <person name="Kiyama R."/>
            <person name="Furutani Y."/>
            <person name="Kawaguchi K."/>
            <person name="Nakanishi T."/>
        </authorList>
    </citation>
    <scope>NUCLEOTIDE SEQUENCE [LARGE SCALE GENOMIC DNA]</scope>
</reference>
<dbReference type="OrthoDB" id="2804418at2759"/>
<name>A0A401GQ98_9APHY</name>
<dbReference type="STRING" id="139825.A0A401GQ98"/>
<dbReference type="RefSeq" id="XP_027615309.1">
    <property type="nucleotide sequence ID" value="XM_027759508.1"/>
</dbReference>
<organism evidence="2 3">
    <name type="scientific">Sparassis crispa</name>
    <dbReference type="NCBI Taxonomy" id="139825"/>
    <lineage>
        <taxon>Eukaryota</taxon>
        <taxon>Fungi</taxon>
        <taxon>Dikarya</taxon>
        <taxon>Basidiomycota</taxon>
        <taxon>Agaricomycotina</taxon>
        <taxon>Agaricomycetes</taxon>
        <taxon>Polyporales</taxon>
        <taxon>Sparassidaceae</taxon>
        <taxon>Sparassis</taxon>
    </lineage>
</organism>
<evidence type="ECO:0000256" key="1">
    <source>
        <dbReference type="SAM" id="MobiDB-lite"/>
    </source>
</evidence>
<accession>A0A401GQ98</accession>
<dbReference type="AlphaFoldDB" id="A0A401GQ98"/>
<keyword evidence="3" id="KW-1185">Reference proteome</keyword>
<sequence length="497" mass="56239">MAYVESEAHNSSTCLAGLMAKAGIYPVHLSKWHIADSLSSIESRVKAACGPQLAHVQRLRDTWHKPFHIPDEWKPQPLVHDVQDIPDPIDNLAAWELAPWLEIISSDVMYMSHDDVVRRHMDPTSFQPDFLLSGLRRHGRWEKVDTKDSFYCDPKVSIVAFKNAVTYVGDEESAASIVPDMFTTTPGCWLRCNPGSDFPSVLAGEYSCMPIDFVLLLHPIGPSTYLGVERDHFLRISVLHPALVVGIKGPAQWLTSKTPSDRSPRLEDVQYELGRSIHPSLSSHLLNWYLRCEQTEDDSESLESAFRHPPDYLILFGISYDAECIRLIAHIPFVDSASEGSPQWSYLSCIVDELPFGPMPQTTPDLKAWCVERFQVAFALLAMRKHAFRLACLWDDILWPTSIRQSEHIHETEYLGPTPTPSEIDGSEWFTVYIPEEDDEEDDEEPAPSEDAEELRLEMEEIEEMAKASRPIVERWVTDVQVDEAIGDEVDTPEASG</sequence>